<dbReference type="GeneID" id="80898556"/>
<protein>
    <submittedName>
        <fullName evidence="1">Uncharacterized protein</fullName>
    </submittedName>
</protein>
<keyword evidence="2" id="KW-1185">Reference proteome</keyword>
<organism evidence="1 2">
    <name type="scientific">Akanthomyces muscarius</name>
    <name type="common">Entomopathogenic fungus</name>
    <name type="synonym">Lecanicillium muscarium</name>
    <dbReference type="NCBI Taxonomy" id="2231603"/>
    <lineage>
        <taxon>Eukaryota</taxon>
        <taxon>Fungi</taxon>
        <taxon>Dikarya</taxon>
        <taxon>Ascomycota</taxon>
        <taxon>Pezizomycotina</taxon>
        <taxon>Sordariomycetes</taxon>
        <taxon>Hypocreomycetidae</taxon>
        <taxon>Hypocreales</taxon>
        <taxon>Cordycipitaceae</taxon>
        <taxon>Akanthomyces</taxon>
    </lineage>
</organism>
<sequence length="72" mass="8232">MRDCTIWETRQSAQNIIATFSSTKGLRKLHLHDTPIRSLMRIAPSQRHDACSLSQSYNQSQATELTDMHTSE</sequence>
<dbReference type="RefSeq" id="XP_056052371.1">
    <property type="nucleotide sequence ID" value="XM_056200531.1"/>
</dbReference>
<evidence type="ECO:0000313" key="1">
    <source>
        <dbReference type="EMBL" id="KAJ4150657.1"/>
    </source>
</evidence>
<dbReference type="EMBL" id="JAJHUN010000009">
    <property type="protein sequence ID" value="KAJ4150657.1"/>
    <property type="molecule type" value="Genomic_DNA"/>
</dbReference>
<name>A0A9W8Q935_AKAMU</name>
<dbReference type="AlphaFoldDB" id="A0A9W8Q935"/>
<dbReference type="Proteomes" id="UP001144673">
    <property type="component" value="Chromosome 4"/>
</dbReference>
<evidence type="ECO:0000313" key="2">
    <source>
        <dbReference type="Proteomes" id="UP001144673"/>
    </source>
</evidence>
<gene>
    <name evidence="1" type="ORF">LMH87_011397</name>
</gene>
<comment type="caution">
    <text evidence="1">The sequence shown here is derived from an EMBL/GenBank/DDBJ whole genome shotgun (WGS) entry which is preliminary data.</text>
</comment>
<dbReference type="KEGG" id="amus:LMH87_011397"/>
<proteinExistence type="predicted"/>
<accession>A0A9W8Q935</accession>
<reference evidence="1" key="1">
    <citation type="journal article" date="2023" name="Access Microbiol">
        <title>De-novo genome assembly for Akanthomyces muscarius, a biocontrol agent of insect agricultural pests.</title>
        <authorList>
            <person name="Erdos Z."/>
            <person name="Studholme D.J."/>
            <person name="Raymond B."/>
            <person name="Sharma M."/>
        </authorList>
    </citation>
    <scope>NUCLEOTIDE SEQUENCE</scope>
    <source>
        <strain evidence="1">Ve6</strain>
    </source>
</reference>